<proteinExistence type="predicted"/>
<dbReference type="AlphaFoldDB" id="A0A8I0H7G8"/>
<dbReference type="GO" id="GO:0016301">
    <property type="term" value="F:kinase activity"/>
    <property type="evidence" value="ECO:0007669"/>
    <property type="project" value="UniProtKB-KW"/>
</dbReference>
<evidence type="ECO:0000313" key="1">
    <source>
        <dbReference type="EMBL" id="MBD4337177.1"/>
    </source>
</evidence>
<dbReference type="EMBL" id="JAABFR010001124">
    <property type="protein sequence ID" value="MBD4337177.1"/>
    <property type="molecule type" value="Genomic_DNA"/>
</dbReference>
<comment type="caution">
    <text evidence="1">The sequence shown here is derived from an EMBL/GenBank/DDBJ whole genome shotgun (WGS) entry which is preliminary data.</text>
</comment>
<organism evidence="1 2">
    <name type="scientific">Xanthomonas citri pv. citri</name>
    <dbReference type="NCBI Taxonomy" id="611301"/>
    <lineage>
        <taxon>Bacteria</taxon>
        <taxon>Pseudomonadati</taxon>
        <taxon>Pseudomonadota</taxon>
        <taxon>Gammaproteobacteria</taxon>
        <taxon>Lysobacterales</taxon>
        <taxon>Lysobacteraceae</taxon>
        <taxon>Xanthomonas</taxon>
    </lineage>
</organism>
<feature type="non-terminal residue" evidence="1">
    <location>
        <position position="1"/>
    </location>
</feature>
<reference evidence="1" key="1">
    <citation type="submission" date="2020-01" db="EMBL/GenBank/DDBJ databases">
        <authorList>
            <person name="Richard D."/>
        </authorList>
    </citation>
    <scope>NUCLEOTIDE SEQUENCE</scope>
    <source>
        <strain evidence="1">JP541</strain>
    </source>
</reference>
<keyword evidence="1" id="KW-0418">Kinase</keyword>
<accession>A0A8I0H7G8</accession>
<keyword evidence="1" id="KW-0808">Transferase</keyword>
<name>A0A8I0H7G8_XANCI</name>
<feature type="non-terminal residue" evidence="1">
    <location>
        <position position="126"/>
    </location>
</feature>
<sequence length="126" mass="13746">KVWITPEEAQKLPAPAYINLTLQPGNKLNVKITIGEQEYSKQFDKLPALLTTPSGTFSFTPADSTIAKSEQKIMATVSSPRSVAGSYRGALSIEPTSKSTTIAQISVKSTHTQRGMDFINKLVEIY</sequence>
<evidence type="ECO:0000313" key="2">
    <source>
        <dbReference type="Proteomes" id="UP000653002"/>
    </source>
</evidence>
<protein>
    <submittedName>
        <fullName evidence="1">Tyrosine protein kinase</fullName>
    </submittedName>
</protein>
<gene>
    <name evidence="1" type="ORF">GUH15_14140</name>
</gene>
<dbReference type="Proteomes" id="UP000653002">
    <property type="component" value="Unassembled WGS sequence"/>
</dbReference>